<dbReference type="Proteomes" id="UP000184546">
    <property type="component" value="Unassembled WGS sequence"/>
</dbReference>
<dbReference type="RefSeq" id="XP_020055559.1">
    <property type="nucleotide sequence ID" value="XM_020205326.1"/>
</dbReference>
<name>A0A1L9WSH4_ASPA1</name>
<dbReference type="VEuPathDB" id="FungiDB:ASPACDRAFT_79127"/>
<sequence length="111" mass="12715">MTARLTPLFILLGVLLVLAGIGYVAYSIVQDVSRHTRSKMEGKNVLFTREGMKVGVREVKDEEYVDRSQSILVNMWNHTSFPAYKSRFWDMTKPTNWGQESQTAAESSKRK</sequence>
<reference evidence="2" key="1">
    <citation type="journal article" date="2017" name="Genome Biol.">
        <title>Comparative genomics reveals high biological diversity and specific adaptations in the industrially and medically important fungal genus Aspergillus.</title>
        <authorList>
            <person name="de Vries R.P."/>
            <person name="Riley R."/>
            <person name="Wiebenga A."/>
            <person name="Aguilar-Osorio G."/>
            <person name="Amillis S."/>
            <person name="Uchima C.A."/>
            <person name="Anderluh G."/>
            <person name="Asadollahi M."/>
            <person name="Askin M."/>
            <person name="Barry K."/>
            <person name="Battaglia E."/>
            <person name="Bayram O."/>
            <person name="Benocci T."/>
            <person name="Braus-Stromeyer S.A."/>
            <person name="Caldana C."/>
            <person name="Canovas D."/>
            <person name="Cerqueira G.C."/>
            <person name="Chen F."/>
            <person name="Chen W."/>
            <person name="Choi C."/>
            <person name="Clum A."/>
            <person name="Dos Santos R.A."/>
            <person name="Damasio A.R."/>
            <person name="Diallinas G."/>
            <person name="Emri T."/>
            <person name="Fekete E."/>
            <person name="Flipphi M."/>
            <person name="Freyberg S."/>
            <person name="Gallo A."/>
            <person name="Gournas C."/>
            <person name="Habgood R."/>
            <person name="Hainaut M."/>
            <person name="Harispe M.L."/>
            <person name="Henrissat B."/>
            <person name="Hilden K.S."/>
            <person name="Hope R."/>
            <person name="Hossain A."/>
            <person name="Karabika E."/>
            <person name="Karaffa L."/>
            <person name="Karanyi Z."/>
            <person name="Krasevec N."/>
            <person name="Kuo A."/>
            <person name="Kusch H."/>
            <person name="LaButti K."/>
            <person name="Lagendijk E.L."/>
            <person name="Lapidus A."/>
            <person name="Levasseur A."/>
            <person name="Lindquist E."/>
            <person name="Lipzen A."/>
            <person name="Logrieco A.F."/>
            <person name="MacCabe A."/>
            <person name="Maekelae M.R."/>
            <person name="Malavazi I."/>
            <person name="Melin P."/>
            <person name="Meyer V."/>
            <person name="Mielnichuk N."/>
            <person name="Miskei M."/>
            <person name="Molnar A.P."/>
            <person name="Mule G."/>
            <person name="Ngan C.Y."/>
            <person name="Orejas M."/>
            <person name="Orosz E."/>
            <person name="Ouedraogo J.P."/>
            <person name="Overkamp K.M."/>
            <person name="Park H.-S."/>
            <person name="Perrone G."/>
            <person name="Piumi F."/>
            <person name="Punt P.J."/>
            <person name="Ram A.F."/>
            <person name="Ramon A."/>
            <person name="Rauscher S."/>
            <person name="Record E."/>
            <person name="Riano-Pachon D.M."/>
            <person name="Robert V."/>
            <person name="Roehrig J."/>
            <person name="Ruller R."/>
            <person name="Salamov A."/>
            <person name="Salih N.S."/>
            <person name="Samson R.A."/>
            <person name="Sandor E."/>
            <person name="Sanguinetti M."/>
            <person name="Schuetze T."/>
            <person name="Sepcic K."/>
            <person name="Shelest E."/>
            <person name="Sherlock G."/>
            <person name="Sophianopoulou V."/>
            <person name="Squina F.M."/>
            <person name="Sun H."/>
            <person name="Susca A."/>
            <person name="Todd R.B."/>
            <person name="Tsang A."/>
            <person name="Unkles S.E."/>
            <person name="van de Wiele N."/>
            <person name="van Rossen-Uffink D."/>
            <person name="Oliveira J.V."/>
            <person name="Vesth T.C."/>
            <person name="Visser J."/>
            <person name="Yu J.-H."/>
            <person name="Zhou M."/>
            <person name="Andersen M.R."/>
            <person name="Archer D.B."/>
            <person name="Baker S.E."/>
            <person name="Benoit I."/>
            <person name="Brakhage A.A."/>
            <person name="Braus G.H."/>
            <person name="Fischer R."/>
            <person name="Frisvad J.C."/>
            <person name="Goldman G.H."/>
            <person name="Houbraken J."/>
            <person name="Oakley B."/>
            <person name="Pocsi I."/>
            <person name="Scazzocchio C."/>
            <person name="Seiboth B."/>
            <person name="vanKuyk P.A."/>
            <person name="Wortman J."/>
            <person name="Dyer P.S."/>
            <person name="Grigoriev I.V."/>
        </authorList>
    </citation>
    <scope>NUCLEOTIDE SEQUENCE [LARGE SCALE GENOMIC DNA]</scope>
    <source>
        <strain evidence="2">ATCC 16872 / CBS 172.66 / WB 5094</strain>
    </source>
</reference>
<dbReference type="OMA" id="GWVGYQI"/>
<dbReference type="PANTHER" id="PTHR42077">
    <property type="entry name" value="YALI0F30239P"/>
    <property type="match status" value="1"/>
</dbReference>
<evidence type="ECO:0000313" key="1">
    <source>
        <dbReference type="EMBL" id="OJJ99219.1"/>
    </source>
</evidence>
<dbReference type="PANTHER" id="PTHR42077:SF1">
    <property type="entry name" value="YALI0F30239P"/>
    <property type="match status" value="1"/>
</dbReference>
<evidence type="ECO:0000313" key="2">
    <source>
        <dbReference type="Proteomes" id="UP000184546"/>
    </source>
</evidence>
<dbReference type="OrthoDB" id="4083871at2759"/>
<organism evidence="1 2">
    <name type="scientific">Aspergillus aculeatus (strain ATCC 16872 / CBS 172.66 / WB 5094)</name>
    <dbReference type="NCBI Taxonomy" id="690307"/>
    <lineage>
        <taxon>Eukaryota</taxon>
        <taxon>Fungi</taxon>
        <taxon>Dikarya</taxon>
        <taxon>Ascomycota</taxon>
        <taxon>Pezizomycotina</taxon>
        <taxon>Eurotiomycetes</taxon>
        <taxon>Eurotiomycetidae</taxon>
        <taxon>Eurotiales</taxon>
        <taxon>Aspergillaceae</taxon>
        <taxon>Aspergillus</taxon>
        <taxon>Aspergillus subgen. Circumdati</taxon>
    </lineage>
</organism>
<accession>A0A1L9WSH4</accession>
<keyword evidence="2" id="KW-1185">Reference proteome</keyword>
<dbReference type="EMBL" id="KV878978">
    <property type="protein sequence ID" value="OJJ99219.1"/>
    <property type="molecule type" value="Genomic_DNA"/>
</dbReference>
<gene>
    <name evidence="1" type="ORF">ASPACDRAFT_79127</name>
</gene>
<proteinExistence type="predicted"/>
<dbReference type="GeneID" id="30979140"/>
<dbReference type="AlphaFoldDB" id="A0A1L9WSH4"/>
<protein>
    <submittedName>
        <fullName evidence="1">Uncharacterized protein</fullName>
    </submittedName>
</protein>